<evidence type="ECO:0000313" key="4">
    <source>
        <dbReference type="EMBL" id="CDJ50392.1"/>
    </source>
</evidence>
<feature type="region of interest" description="Disordered" evidence="2">
    <location>
        <begin position="272"/>
        <end position="321"/>
    </location>
</feature>
<dbReference type="Proteomes" id="UP000030750">
    <property type="component" value="Unassembled WGS sequence"/>
</dbReference>
<feature type="region of interest" description="Disordered" evidence="2">
    <location>
        <begin position="192"/>
        <end position="244"/>
    </location>
</feature>
<evidence type="ECO:0000313" key="5">
    <source>
        <dbReference type="Proteomes" id="UP000030750"/>
    </source>
</evidence>
<dbReference type="GO" id="GO:0001671">
    <property type="term" value="F:ATPase activator activity"/>
    <property type="evidence" value="ECO:0007669"/>
    <property type="project" value="InterPro"/>
</dbReference>
<feature type="region of interest" description="Disordered" evidence="2">
    <location>
        <begin position="1"/>
        <end position="95"/>
    </location>
</feature>
<evidence type="ECO:0000256" key="2">
    <source>
        <dbReference type="SAM" id="MobiDB-lite"/>
    </source>
</evidence>
<organism evidence="4 5">
    <name type="scientific">Eimeria brunetti</name>
    <dbReference type="NCBI Taxonomy" id="51314"/>
    <lineage>
        <taxon>Eukaryota</taxon>
        <taxon>Sar</taxon>
        <taxon>Alveolata</taxon>
        <taxon>Apicomplexa</taxon>
        <taxon>Conoidasida</taxon>
        <taxon>Coccidia</taxon>
        <taxon>Eucoccidiorida</taxon>
        <taxon>Eimeriorina</taxon>
        <taxon>Eimeriidae</taxon>
        <taxon>Eimeria</taxon>
    </lineage>
</organism>
<dbReference type="Gene3D" id="3.15.10.20">
    <property type="entry name" value="Activator of Hsp90 ATPase Aha1, N-terminal domain"/>
    <property type="match status" value="1"/>
</dbReference>
<dbReference type="Pfam" id="PF09229">
    <property type="entry name" value="Aha1_N"/>
    <property type="match status" value="1"/>
</dbReference>
<feature type="domain" description="Activator of Hsp90 ATPase AHSA1-like N-terminal" evidence="3">
    <location>
        <begin position="319"/>
        <end position="469"/>
    </location>
</feature>
<sequence length="521" mass="57931">MEQKRRYMETPSEIRRQNEIEETKGDRRRERRQAEREGDRKGDRGQAKETEREERETDRWKRRQRRGGTEGDRKGDRGKETERQKGDKRRQKETHQYLEAAAAKETDKWAYLGLPAVSFYCLLSPSLSPPVSLYCPLLSPFTALYRRALAKSSLGELSDAKDDLMAVIAIDKTNAEARKELLKIKEKIQAAKEEDKKRRGSLRNRLKLETSSPQGGLQRRKSKGDTSRSSSSSSSSSSVMEIDEEDAEIIKETKKMGYCYFRRDLTEEEKKLNAQNKPTKILSPSVSPQTPDGASGDIEKSPEGKSISQWNSKGTTYEEKDVSPWARTRFAERLQEASATCGGGNSSTAAIVEAGLVDLACREAMEKGKRGGVDEGFEMEKLIKECFCTTIETLKVGEVTGDAHLAVVRGSRRVFFDMKCSIEFKVCCCNKAAAAAAAAAANAPSEDKEAMGSFETKGTLLLPEVSSADGSGMSWLEGSSLRLSKSPPTHLKSIIDEAVEKYRESVAAKIQAFLDDCKALP</sequence>
<feature type="compositionally biased region" description="Basic and acidic residues" evidence="2">
    <location>
        <begin position="1"/>
        <end position="59"/>
    </location>
</feature>
<dbReference type="InterPro" id="IPR015310">
    <property type="entry name" value="AHSA1-like_N"/>
</dbReference>
<dbReference type="EMBL" id="HG712201">
    <property type="protein sequence ID" value="CDJ50392.1"/>
    <property type="molecule type" value="Genomic_DNA"/>
</dbReference>
<dbReference type="GO" id="GO:0051087">
    <property type="term" value="F:protein-folding chaperone binding"/>
    <property type="evidence" value="ECO:0007669"/>
    <property type="project" value="InterPro"/>
</dbReference>
<dbReference type="GO" id="GO:0006457">
    <property type="term" value="P:protein folding"/>
    <property type="evidence" value="ECO:0007669"/>
    <property type="project" value="TreeGrafter"/>
</dbReference>
<accession>U6LJ51</accession>
<gene>
    <name evidence="4" type="ORF">EBH_0033250</name>
</gene>
<comment type="similarity">
    <text evidence="1">Belongs to the AHA1 family.</text>
</comment>
<dbReference type="SUPFAM" id="SSF103111">
    <property type="entry name" value="Activator of Hsp90 ATPase, Aha1"/>
    <property type="match status" value="1"/>
</dbReference>
<reference evidence="4" key="1">
    <citation type="submission" date="2013-10" db="EMBL/GenBank/DDBJ databases">
        <title>Genomic analysis of the causative agents of coccidiosis in chickens.</title>
        <authorList>
            <person name="Reid A.J."/>
            <person name="Blake D."/>
            <person name="Billington K."/>
            <person name="Browne H."/>
            <person name="Dunn M."/>
            <person name="Hung S."/>
            <person name="Kawahara F."/>
            <person name="Miranda-Saavedra D."/>
            <person name="Mourier T."/>
            <person name="Nagra H."/>
            <person name="Otto T.D."/>
            <person name="Rawlings N."/>
            <person name="Sanchez A."/>
            <person name="Sanders M."/>
            <person name="Subramaniam C."/>
            <person name="Tay Y."/>
            <person name="Dear P."/>
            <person name="Doerig C."/>
            <person name="Gruber A."/>
            <person name="Parkinson J."/>
            <person name="Shirley M."/>
            <person name="Wan K.L."/>
            <person name="Berriman M."/>
            <person name="Tomley F."/>
            <person name="Pain A."/>
        </authorList>
    </citation>
    <scope>NUCLEOTIDE SEQUENCE [LARGE SCALE GENOMIC DNA]</scope>
    <source>
        <strain evidence="4">Houghton</strain>
    </source>
</reference>
<keyword evidence="5" id="KW-1185">Reference proteome</keyword>
<dbReference type="PANTHER" id="PTHR13009">
    <property type="entry name" value="HEAT SHOCK PROTEIN 90 HSP90 CO-CHAPERONE AHA-1"/>
    <property type="match status" value="1"/>
</dbReference>
<feature type="compositionally biased region" description="Basic and acidic residues" evidence="2">
    <location>
        <begin position="67"/>
        <end position="85"/>
    </location>
</feature>
<proteinExistence type="inferred from homology"/>
<name>U6LJ51_9EIME</name>
<protein>
    <recommendedName>
        <fullName evidence="3">Activator of Hsp90 ATPase AHSA1-like N-terminal domain-containing protein</fullName>
    </recommendedName>
</protein>
<reference evidence="4" key="2">
    <citation type="submission" date="2013-10" db="EMBL/GenBank/DDBJ databases">
        <authorList>
            <person name="Aslett M."/>
        </authorList>
    </citation>
    <scope>NUCLEOTIDE SEQUENCE [LARGE SCALE GENOMIC DNA]</scope>
    <source>
        <strain evidence="4">Houghton</strain>
    </source>
</reference>
<evidence type="ECO:0000259" key="3">
    <source>
        <dbReference type="Pfam" id="PF09229"/>
    </source>
</evidence>
<dbReference type="PANTHER" id="PTHR13009:SF22">
    <property type="entry name" value="LD43819P"/>
    <property type="match status" value="1"/>
</dbReference>
<dbReference type="Gene3D" id="1.25.40.10">
    <property type="entry name" value="Tetratricopeptide repeat domain"/>
    <property type="match status" value="1"/>
</dbReference>
<feature type="compositionally biased region" description="Low complexity" evidence="2">
    <location>
        <begin position="227"/>
        <end position="238"/>
    </location>
</feature>
<dbReference type="InterPro" id="IPR036338">
    <property type="entry name" value="Aha1"/>
</dbReference>
<dbReference type="AlphaFoldDB" id="U6LJ51"/>
<dbReference type="VEuPathDB" id="ToxoDB:EBH_0033250"/>
<dbReference type="InterPro" id="IPR011990">
    <property type="entry name" value="TPR-like_helical_dom_sf"/>
</dbReference>
<evidence type="ECO:0000256" key="1">
    <source>
        <dbReference type="ARBA" id="ARBA00006817"/>
    </source>
</evidence>
<feature type="compositionally biased region" description="Polar residues" evidence="2">
    <location>
        <begin position="306"/>
        <end position="315"/>
    </location>
</feature>
<dbReference type="GO" id="GO:0005829">
    <property type="term" value="C:cytosol"/>
    <property type="evidence" value="ECO:0007669"/>
    <property type="project" value="TreeGrafter"/>
</dbReference>
<feature type="compositionally biased region" description="Polar residues" evidence="2">
    <location>
        <begin position="273"/>
        <end position="292"/>
    </location>
</feature>
<dbReference type="OrthoDB" id="354472at2759"/>
<dbReference type="SUPFAM" id="SSF48452">
    <property type="entry name" value="TPR-like"/>
    <property type="match status" value="1"/>
</dbReference>